<dbReference type="EMBL" id="AHBZ03000027">
    <property type="protein sequence ID" value="KAF7764763.1"/>
    <property type="molecule type" value="Genomic_DNA"/>
</dbReference>
<proteinExistence type="predicted"/>
<dbReference type="AlphaFoldDB" id="A0AAD4FQ82"/>
<dbReference type="InterPro" id="IPR023534">
    <property type="entry name" value="Rof/RNase_P-like"/>
</dbReference>
<reference evidence="1" key="1">
    <citation type="journal article" date="2012" name="J. Bacteriol.">
        <title>Genome sequences of type strains of seven species of the marine bacterium Pseudoalteromonas.</title>
        <authorList>
            <person name="Xie B.B."/>
            <person name="Shu Y.L."/>
            <person name="Qin Q.L."/>
            <person name="Rong J.C."/>
            <person name="Zhang X.Y."/>
            <person name="Chen X.L."/>
            <person name="Shi M."/>
            <person name="He H.L."/>
            <person name="Zhou B.C."/>
            <person name="Zhang Y.Z."/>
        </authorList>
    </citation>
    <scope>NUCLEOTIDE SEQUENCE</scope>
    <source>
        <strain evidence="1">DSM 8771</strain>
    </source>
</reference>
<dbReference type="Pfam" id="PF07073">
    <property type="entry name" value="ROF"/>
    <property type="match status" value="1"/>
</dbReference>
<comment type="caution">
    <text evidence="1">The sequence shown here is derived from an EMBL/GenBank/DDBJ whole genome shotgun (WGS) entry which is preliminary data.</text>
</comment>
<sequence>MNCNEHDYIEIACLYHYTLKVLTANRVEHDGIAINTVYNEQKKHCLYLKSHEHQQLIELNEIVEVSVLTPNPYFSHLRVKG</sequence>
<dbReference type="InterPro" id="IPR038626">
    <property type="entry name" value="Rof-like_sf"/>
</dbReference>
<gene>
    <name evidence="1" type="ORF">PCIT_b0826</name>
</gene>
<dbReference type="Gene3D" id="2.30.30.400">
    <property type="entry name" value="Rof-like"/>
    <property type="match status" value="1"/>
</dbReference>
<evidence type="ECO:0000313" key="1">
    <source>
        <dbReference type="EMBL" id="KAF7764763.1"/>
    </source>
</evidence>
<dbReference type="InterPro" id="IPR009778">
    <property type="entry name" value="ROF"/>
</dbReference>
<accession>A0AAD4FQ82</accession>
<dbReference type="SUPFAM" id="SSF101744">
    <property type="entry name" value="Rof/RNase P subunit-like"/>
    <property type="match status" value="1"/>
</dbReference>
<dbReference type="RefSeq" id="WP_040698318.1">
    <property type="nucleotide sequence ID" value="NZ_AHBZ03000027.1"/>
</dbReference>
<organism evidence="1 2">
    <name type="scientific">Pseudoalteromonas citrea</name>
    <dbReference type="NCBI Taxonomy" id="43655"/>
    <lineage>
        <taxon>Bacteria</taxon>
        <taxon>Pseudomonadati</taxon>
        <taxon>Pseudomonadota</taxon>
        <taxon>Gammaproteobacteria</taxon>
        <taxon>Alteromonadales</taxon>
        <taxon>Pseudoalteromonadaceae</taxon>
        <taxon>Pseudoalteromonas</taxon>
    </lineage>
</organism>
<name>A0AAD4FQ82_9GAMM</name>
<reference evidence="1" key="2">
    <citation type="submission" date="2015-03" db="EMBL/GenBank/DDBJ databases">
        <title>Genome sequence of Pseudoalteromonas citrea.</title>
        <authorList>
            <person name="Xie B.-B."/>
            <person name="Rong J.-C."/>
            <person name="Qin Q.-L."/>
            <person name="Zhang Y.-Z."/>
        </authorList>
    </citation>
    <scope>NUCLEOTIDE SEQUENCE</scope>
    <source>
        <strain evidence="1">DSM 8771</strain>
    </source>
</reference>
<protein>
    <submittedName>
        <fullName evidence="1">Uncharacterized protein</fullName>
    </submittedName>
</protein>
<evidence type="ECO:0000313" key="2">
    <source>
        <dbReference type="Proteomes" id="UP000016487"/>
    </source>
</evidence>
<dbReference type="Proteomes" id="UP000016487">
    <property type="component" value="Unassembled WGS sequence"/>
</dbReference>